<organism evidence="2 3">
    <name type="scientific">Enterococcus wangshanyuanii</name>
    <dbReference type="NCBI Taxonomy" id="2005703"/>
    <lineage>
        <taxon>Bacteria</taxon>
        <taxon>Bacillati</taxon>
        <taxon>Bacillota</taxon>
        <taxon>Bacilli</taxon>
        <taxon>Lactobacillales</taxon>
        <taxon>Enterococcaceae</taxon>
        <taxon>Enterococcus</taxon>
    </lineage>
</organism>
<dbReference type="SMART" id="SM00530">
    <property type="entry name" value="HTH_XRE"/>
    <property type="match status" value="1"/>
</dbReference>
<dbReference type="Pfam" id="PF01381">
    <property type="entry name" value="HTH_3"/>
    <property type="match status" value="1"/>
</dbReference>
<comment type="caution">
    <text evidence="2">The sequence shown here is derived from an EMBL/GenBank/DDBJ whole genome shotgun (WGS) entry which is preliminary data.</text>
</comment>
<gene>
    <name evidence="2" type="ORF">GCM10011573_39410</name>
</gene>
<dbReference type="CDD" id="cd00093">
    <property type="entry name" value="HTH_XRE"/>
    <property type="match status" value="1"/>
</dbReference>
<feature type="domain" description="HTH cro/C1-type" evidence="1">
    <location>
        <begin position="12"/>
        <end position="59"/>
    </location>
</feature>
<evidence type="ECO:0000313" key="3">
    <source>
        <dbReference type="Proteomes" id="UP000630615"/>
    </source>
</evidence>
<sequence>MNLFDRVSQLSKKQGLSLVELAEKLDLSRHAFYSWKTSSPKAETLQKVAEYFEVSTDYLLGRTDNPNVTTNDSSMAKQVMMRMDTDGLSKTEIDEIESEMERFFAWRLDEIKKERENNN</sequence>
<dbReference type="InterPro" id="IPR001387">
    <property type="entry name" value="Cro/C1-type_HTH"/>
</dbReference>
<evidence type="ECO:0000259" key="1">
    <source>
        <dbReference type="PROSITE" id="PS50943"/>
    </source>
</evidence>
<dbReference type="SUPFAM" id="SSF47413">
    <property type="entry name" value="lambda repressor-like DNA-binding domains"/>
    <property type="match status" value="1"/>
</dbReference>
<dbReference type="EMBL" id="BMKI01000034">
    <property type="protein sequence ID" value="GGD06109.1"/>
    <property type="molecule type" value="Genomic_DNA"/>
</dbReference>
<dbReference type="RefSeq" id="WP_088269968.1">
    <property type="nucleotide sequence ID" value="NZ_BMKI01000034.1"/>
</dbReference>
<reference evidence="3" key="1">
    <citation type="journal article" date="2019" name="Int. J. Syst. Evol. Microbiol.">
        <title>The Global Catalogue of Microorganisms (GCM) 10K type strain sequencing project: providing services to taxonomists for standard genome sequencing and annotation.</title>
        <authorList>
            <consortium name="The Broad Institute Genomics Platform"/>
            <consortium name="The Broad Institute Genome Sequencing Center for Infectious Disease"/>
            <person name="Wu L."/>
            <person name="Ma J."/>
        </authorList>
    </citation>
    <scope>NUCLEOTIDE SEQUENCE [LARGE SCALE GENOMIC DNA]</scope>
    <source>
        <strain evidence="3">CGMCC 1.15942</strain>
    </source>
</reference>
<protein>
    <submittedName>
        <fullName evidence="2">Transcriptional regulator</fullName>
    </submittedName>
</protein>
<accession>A0ABQ1PWT8</accession>
<dbReference type="InterPro" id="IPR010982">
    <property type="entry name" value="Lambda_DNA-bd_dom_sf"/>
</dbReference>
<dbReference type="Gene3D" id="1.10.260.40">
    <property type="entry name" value="lambda repressor-like DNA-binding domains"/>
    <property type="match status" value="1"/>
</dbReference>
<keyword evidence="3" id="KW-1185">Reference proteome</keyword>
<name>A0ABQ1PWT8_9ENTE</name>
<proteinExistence type="predicted"/>
<dbReference type="PROSITE" id="PS50943">
    <property type="entry name" value="HTH_CROC1"/>
    <property type="match status" value="1"/>
</dbReference>
<evidence type="ECO:0000313" key="2">
    <source>
        <dbReference type="EMBL" id="GGD06109.1"/>
    </source>
</evidence>
<dbReference type="Proteomes" id="UP000630615">
    <property type="component" value="Unassembled WGS sequence"/>
</dbReference>